<sequence length="268" mass="30608">MKLHLLSFLDTIKPRPDARKWKYRLKQRMAECGPPPETAASPPAYDDIDSGKQETDGIYPGVPEEKSIEDLKSTDPEESKTLVREEETIDNGLCDVAVIMKAVDLAARRHRRQRRGDPARTPFINHLVGVAYILTNEAKVYDTVTIVAAILHDIIEDTETTYVEIREMFGNEVATIVSECTIDKSQLRDARKKRQIVNASKLSHKAKLVELADKLYNLRDIERVMPVGWTARHKREHFEWLRDYVAVMKGTNEALETAIDEVISRNLK</sequence>
<dbReference type="PANTHER" id="PTHR46246">
    <property type="entry name" value="GUANOSINE-3',5'-BIS(DIPHOSPHATE) 3'-PYROPHOSPHOHYDROLASE MESH1"/>
    <property type="match status" value="1"/>
</dbReference>
<evidence type="ECO:0000313" key="8">
    <source>
        <dbReference type="WBParaSite" id="PgR006_g157_t04"/>
    </source>
</evidence>
<evidence type="ECO:0000313" key="7">
    <source>
        <dbReference type="Proteomes" id="UP000887569"/>
    </source>
</evidence>
<dbReference type="SUPFAM" id="SSF109604">
    <property type="entry name" value="HD-domain/PDEase-like"/>
    <property type="match status" value="1"/>
</dbReference>
<proteinExistence type="inferred from homology"/>
<evidence type="ECO:0000256" key="4">
    <source>
        <dbReference type="ARBA" id="ARBA00041464"/>
    </source>
</evidence>
<dbReference type="WBParaSite" id="PgR006_g157_t04">
    <property type="protein sequence ID" value="PgR006_g157_t04"/>
    <property type="gene ID" value="PgR006_g157"/>
</dbReference>
<comment type="function">
    <text evidence="1">ppGpp hydrolyzing enzyme involved in starvation response.</text>
</comment>
<organism evidence="7 8">
    <name type="scientific">Parascaris univalens</name>
    <name type="common">Nematode worm</name>
    <dbReference type="NCBI Taxonomy" id="6257"/>
    <lineage>
        <taxon>Eukaryota</taxon>
        <taxon>Metazoa</taxon>
        <taxon>Ecdysozoa</taxon>
        <taxon>Nematoda</taxon>
        <taxon>Chromadorea</taxon>
        <taxon>Rhabditida</taxon>
        <taxon>Spirurina</taxon>
        <taxon>Ascaridomorpha</taxon>
        <taxon>Ascaridoidea</taxon>
        <taxon>Ascarididae</taxon>
        <taxon>Parascaris</taxon>
    </lineage>
</organism>
<dbReference type="AlphaFoldDB" id="A0A915AEB2"/>
<keyword evidence="7" id="KW-1185">Reference proteome</keyword>
<dbReference type="GO" id="GO:0008893">
    <property type="term" value="F:guanosine-3',5'-bis(diphosphate) 3'-diphosphatase activity"/>
    <property type="evidence" value="ECO:0007669"/>
    <property type="project" value="TreeGrafter"/>
</dbReference>
<dbReference type="InterPro" id="IPR052194">
    <property type="entry name" value="MESH1"/>
</dbReference>
<evidence type="ECO:0000256" key="5">
    <source>
        <dbReference type="ARBA" id="ARBA00041770"/>
    </source>
</evidence>
<evidence type="ECO:0000256" key="3">
    <source>
        <dbReference type="ARBA" id="ARBA00040793"/>
    </source>
</evidence>
<dbReference type="Gene3D" id="1.10.3210.10">
    <property type="entry name" value="Hypothetical protein af1432"/>
    <property type="match status" value="1"/>
</dbReference>
<feature type="compositionally biased region" description="Basic and acidic residues" evidence="6">
    <location>
        <begin position="63"/>
        <end position="82"/>
    </location>
</feature>
<reference evidence="8" key="1">
    <citation type="submission" date="2022-11" db="UniProtKB">
        <authorList>
            <consortium name="WormBaseParasite"/>
        </authorList>
    </citation>
    <scope>IDENTIFICATION</scope>
</reference>
<dbReference type="CDD" id="cd00077">
    <property type="entry name" value="HDc"/>
    <property type="match status" value="1"/>
</dbReference>
<evidence type="ECO:0000256" key="6">
    <source>
        <dbReference type="SAM" id="MobiDB-lite"/>
    </source>
</evidence>
<evidence type="ECO:0000256" key="1">
    <source>
        <dbReference type="ARBA" id="ARBA00037781"/>
    </source>
</evidence>
<comment type="similarity">
    <text evidence="2">Belongs to the MESH1 family.</text>
</comment>
<evidence type="ECO:0000256" key="2">
    <source>
        <dbReference type="ARBA" id="ARBA00038354"/>
    </source>
</evidence>
<dbReference type="PANTHER" id="PTHR46246:SF1">
    <property type="entry name" value="GUANOSINE-3',5'-BIS(DIPHOSPHATE) 3'-PYROPHOSPHOHYDROLASE MESH1"/>
    <property type="match status" value="1"/>
</dbReference>
<accession>A0A915AEB2</accession>
<dbReference type="Pfam" id="PF13328">
    <property type="entry name" value="HD_4"/>
    <property type="match status" value="1"/>
</dbReference>
<dbReference type="InterPro" id="IPR003607">
    <property type="entry name" value="HD/PDEase_dom"/>
</dbReference>
<protein>
    <recommendedName>
        <fullName evidence="3">Guanosine-3',5'-bis(diphosphate) 3'-pyrophosphohydrolase MESH1</fullName>
    </recommendedName>
    <alternativeName>
        <fullName evidence="4">Metazoan SpoT homolog 1</fullName>
    </alternativeName>
    <alternativeName>
        <fullName evidence="5">Penta-phosphate guanosine-3'-pyrophosphohydrolase</fullName>
    </alternativeName>
</protein>
<name>A0A915AEB2_PARUN</name>
<dbReference type="Proteomes" id="UP000887569">
    <property type="component" value="Unplaced"/>
</dbReference>
<feature type="region of interest" description="Disordered" evidence="6">
    <location>
        <begin position="30"/>
        <end position="82"/>
    </location>
</feature>